<dbReference type="InterPro" id="IPR025944">
    <property type="entry name" value="Sigma_54_int_dom_CS"/>
</dbReference>
<dbReference type="GO" id="GO:0006355">
    <property type="term" value="P:regulation of DNA-templated transcription"/>
    <property type="evidence" value="ECO:0007669"/>
    <property type="project" value="InterPro"/>
</dbReference>
<keyword evidence="4" id="KW-0238">DNA-binding</keyword>
<sequence>MEKTSLLVISTNKELQQNLRKELKEDYEVITFDNLLDGLDMLRESDFEVMLLDENLNWFTFDEAMKKVKGIGKDIFVLGLLSDENPARIKEIKMAGIYDYILKPINKREFDRLIDHVLNNIEILKEKRDLEKKLLIIEKEEEMIGQSNSIKQLKQMIEKVALGDTTVLILGENGVGKELVAKEIYRRSPRYRKPFITLNCAAISSNAIEAELFGYEKGAFTGANLSKKGIIEEAHTGTLFLDEIGELDVKTQAKLLRVIEYGELRRVGSSKTLKVDVRFIAATNKKLEDEVRRGNFRKDLYHRLTNFPIYVMPLKDRKEDIPLLVNYFLNKIVEELHKDMIVFSGEAMKYLIDYNYPGNVRELRNIIERIVILSNDRVISVEDLPLELKMKSDTLENKVVIGLGPLKQILEKEIYELAEVERVVIGMALQRTRWNKQETAKVLGIGRTTLYEKIKRYNLDRRLIEKEMM</sequence>
<organism evidence="9 10">
    <name type="scientific">Haliovirga abyssi</name>
    <dbReference type="NCBI Taxonomy" id="2996794"/>
    <lineage>
        <taxon>Bacteria</taxon>
        <taxon>Fusobacteriati</taxon>
        <taxon>Fusobacteriota</taxon>
        <taxon>Fusobacteriia</taxon>
        <taxon>Fusobacteriales</taxon>
        <taxon>Haliovirgaceae</taxon>
        <taxon>Haliovirga</taxon>
    </lineage>
</organism>
<dbReference type="SMART" id="SM00448">
    <property type="entry name" value="REC"/>
    <property type="match status" value="1"/>
</dbReference>
<reference evidence="9 10" key="1">
    <citation type="submission" date="2022-11" db="EMBL/GenBank/DDBJ databases">
        <title>Haliovirga abyssi gen. nov., sp. nov., a mesophilic fermentative bacterium isolated from the Iheya North hydrothermal field and the proposal of Haliovirgaceae fam. nov.</title>
        <authorList>
            <person name="Miyazaki U."/>
            <person name="Tame A."/>
            <person name="Miyazaki J."/>
            <person name="Takai K."/>
            <person name="Sawayama S."/>
            <person name="Kitajima M."/>
            <person name="Okamoto A."/>
            <person name="Nakagawa S."/>
        </authorList>
    </citation>
    <scope>NUCLEOTIDE SEQUENCE [LARGE SCALE GENOMIC DNA]</scope>
    <source>
        <strain evidence="9 10">IC12</strain>
    </source>
</reference>
<dbReference type="InterPro" id="IPR009057">
    <property type="entry name" value="Homeodomain-like_sf"/>
</dbReference>
<keyword evidence="1" id="KW-0547">Nucleotide-binding</keyword>
<dbReference type="KEGG" id="haby:HLVA_00850"/>
<dbReference type="PANTHER" id="PTHR32071:SF57">
    <property type="entry name" value="C4-DICARBOXYLATE TRANSPORT TRANSCRIPTIONAL REGULATORY PROTEIN DCTD"/>
    <property type="match status" value="1"/>
</dbReference>
<dbReference type="InterPro" id="IPR002078">
    <property type="entry name" value="Sigma_54_int"/>
</dbReference>
<dbReference type="GO" id="GO:0043565">
    <property type="term" value="F:sequence-specific DNA binding"/>
    <property type="evidence" value="ECO:0007669"/>
    <property type="project" value="InterPro"/>
</dbReference>
<dbReference type="InterPro" id="IPR011006">
    <property type="entry name" value="CheY-like_superfamily"/>
</dbReference>
<dbReference type="InterPro" id="IPR003593">
    <property type="entry name" value="AAA+_ATPase"/>
</dbReference>
<dbReference type="InterPro" id="IPR025943">
    <property type="entry name" value="Sigma_54_int_dom_ATP-bd_2"/>
</dbReference>
<dbReference type="AlphaFoldDB" id="A0AAU9DUB1"/>
<dbReference type="Pfam" id="PF02954">
    <property type="entry name" value="HTH_8"/>
    <property type="match status" value="1"/>
</dbReference>
<dbReference type="InterPro" id="IPR058031">
    <property type="entry name" value="AAA_lid_NorR"/>
</dbReference>
<dbReference type="InterPro" id="IPR001789">
    <property type="entry name" value="Sig_transdc_resp-reg_receiver"/>
</dbReference>
<evidence type="ECO:0000259" key="7">
    <source>
        <dbReference type="PROSITE" id="PS50045"/>
    </source>
</evidence>
<dbReference type="Gene3D" id="3.40.50.300">
    <property type="entry name" value="P-loop containing nucleotide triphosphate hydrolases"/>
    <property type="match status" value="1"/>
</dbReference>
<keyword evidence="6" id="KW-0597">Phosphoprotein</keyword>
<dbReference type="InterPro" id="IPR027417">
    <property type="entry name" value="P-loop_NTPase"/>
</dbReference>
<dbReference type="Pfam" id="PF00072">
    <property type="entry name" value="Response_reg"/>
    <property type="match status" value="1"/>
</dbReference>
<evidence type="ECO:0000259" key="8">
    <source>
        <dbReference type="PROSITE" id="PS50110"/>
    </source>
</evidence>
<dbReference type="SUPFAM" id="SSF46689">
    <property type="entry name" value="Homeodomain-like"/>
    <property type="match status" value="1"/>
</dbReference>
<dbReference type="InterPro" id="IPR002197">
    <property type="entry name" value="HTH_Fis"/>
</dbReference>
<evidence type="ECO:0000256" key="5">
    <source>
        <dbReference type="ARBA" id="ARBA00023163"/>
    </source>
</evidence>
<accession>A0AAU9DUB1</accession>
<dbReference type="CDD" id="cd00156">
    <property type="entry name" value="REC"/>
    <property type="match status" value="1"/>
</dbReference>
<dbReference type="SMART" id="SM00382">
    <property type="entry name" value="AAA"/>
    <property type="match status" value="1"/>
</dbReference>
<evidence type="ECO:0000256" key="4">
    <source>
        <dbReference type="ARBA" id="ARBA00023125"/>
    </source>
</evidence>
<evidence type="ECO:0000256" key="1">
    <source>
        <dbReference type="ARBA" id="ARBA00022741"/>
    </source>
</evidence>
<evidence type="ECO:0000313" key="9">
    <source>
        <dbReference type="EMBL" id="BDU49516.1"/>
    </source>
</evidence>
<keyword evidence="5" id="KW-0804">Transcription</keyword>
<dbReference type="PROSITE" id="PS00676">
    <property type="entry name" value="SIGMA54_INTERACT_2"/>
    <property type="match status" value="1"/>
</dbReference>
<dbReference type="Gene3D" id="3.40.50.2300">
    <property type="match status" value="1"/>
</dbReference>
<dbReference type="EMBL" id="AP027059">
    <property type="protein sequence ID" value="BDU49516.1"/>
    <property type="molecule type" value="Genomic_DNA"/>
</dbReference>
<keyword evidence="3" id="KW-0805">Transcription regulation</keyword>
<evidence type="ECO:0000256" key="3">
    <source>
        <dbReference type="ARBA" id="ARBA00023015"/>
    </source>
</evidence>
<dbReference type="Proteomes" id="UP001321582">
    <property type="component" value="Chromosome"/>
</dbReference>
<proteinExistence type="predicted"/>
<dbReference type="PANTHER" id="PTHR32071">
    <property type="entry name" value="TRANSCRIPTIONAL REGULATORY PROTEIN"/>
    <property type="match status" value="1"/>
</dbReference>
<dbReference type="GO" id="GO:0000160">
    <property type="term" value="P:phosphorelay signal transduction system"/>
    <property type="evidence" value="ECO:0007669"/>
    <property type="project" value="InterPro"/>
</dbReference>
<protein>
    <submittedName>
        <fullName evidence="9">Acetoacetate metabolism regulatory protein AtoC</fullName>
    </submittedName>
</protein>
<feature type="modified residue" description="4-aspartylphosphate" evidence="6">
    <location>
        <position position="53"/>
    </location>
</feature>
<dbReference type="SUPFAM" id="SSF52172">
    <property type="entry name" value="CheY-like"/>
    <property type="match status" value="1"/>
</dbReference>
<dbReference type="CDD" id="cd00009">
    <property type="entry name" value="AAA"/>
    <property type="match status" value="1"/>
</dbReference>
<dbReference type="PRINTS" id="PR01590">
    <property type="entry name" value="HTHFIS"/>
</dbReference>
<dbReference type="Pfam" id="PF25601">
    <property type="entry name" value="AAA_lid_14"/>
    <property type="match status" value="1"/>
</dbReference>
<dbReference type="Pfam" id="PF00158">
    <property type="entry name" value="Sigma54_activat"/>
    <property type="match status" value="1"/>
</dbReference>
<keyword evidence="2" id="KW-0067">ATP-binding</keyword>
<dbReference type="Gene3D" id="1.10.8.60">
    <property type="match status" value="1"/>
</dbReference>
<evidence type="ECO:0000313" key="10">
    <source>
        <dbReference type="Proteomes" id="UP001321582"/>
    </source>
</evidence>
<dbReference type="GO" id="GO:0005524">
    <property type="term" value="F:ATP binding"/>
    <property type="evidence" value="ECO:0007669"/>
    <property type="project" value="UniProtKB-KW"/>
</dbReference>
<gene>
    <name evidence="9" type="ORF">HLVA_00850</name>
</gene>
<name>A0AAU9DUB1_9FUSO</name>
<evidence type="ECO:0000256" key="6">
    <source>
        <dbReference type="PROSITE-ProRule" id="PRU00169"/>
    </source>
</evidence>
<dbReference type="SUPFAM" id="SSF52540">
    <property type="entry name" value="P-loop containing nucleoside triphosphate hydrolases"/>
    <property type="match status" value="1"/>
</dbReference>
<dbReference type="PROSITE" id="PS00688">
    <property type="entry name" value="SIGMA54_INTERACT_3"/>
    <property type="match status" value="1"/>
</dbReference>
<feature type="domain" description="Sigma-54 factor interaction" evidence="7">
    <location>
        <begin position="143"/>
        <end position="372"/>
    </location>
</feature>
<dbReference type="Gene3D" id="1.10.10.60">
    <property type="entry name" value="Homeodomain-like"/>
    <property type="match status" value="1"/>
</dbReference>
<dbReference type="FunFam" id="3.40.50.300:FF:000006">
    <property type="entry name" value="DNA-binding transcriptional regulator NtrC"/>
    <property type="match status" value="1"/>
</dbReference>
<dbReference type="PROSITE" id="PS50045">
    <property type="entry name" value="SIGMA54_INTERACT_4"/>
    <property type="match status" value="1"/>
</dbReference>
<feature type="domain" description="Response regulatory" evidence="8">
    <location>
        <begin position="5"/>
        <end position="118"/>
    </location>
</feature>
<evidence type="ECO:0000256" key="2">
    <source>
        <dbReference type="ARBA" id="ARBA00022840"/>
    </source>
</evidence>
<keyword evidence="10" id="KW-1185">Reference proteome</keyword>
<dbReference type="PROSITE" id="PS50110">
    <property type="entry name" value="RESPONSE_REGULATORY"/>
    <property type="match status" value="1"/>
</dbReference>